<dbReference type="RefSeq" id="XP_052755004.1">
    <property type="nucleotide sequence ID" value="XM_052899044.1"/>
</dbReference>
<dbReference type="Gene3D" id="3.90.226.10">
    <property type="entry name" value="2-enoyl-CoA Hydratase, Chain A, domain 1"/>
    <property type="match status" value="1"/>
</dbReference>
<proteinExistence type="predicted"/>
<comment type="subcellular location">
    <subcellularLocation>
        <location evidence="1">Peroxisome</location>
    </subcellularLocation>
</comment>
<dbReference type="Pfam" id="PF00378">
    <property type="entry name" value="ECH_1"/>
    <property type="match status" value="1"/>
</dbReference>
<keyword evidence="4" id="KW-1185">Reference proteome</keyword>
<evidence type="ECO:0000256" key="3">
    <source>
        <dbReference type="ARBA" id="ARBA00023235"/>
    </source>
</evidence>
<evidence type="ECO:0000256" key="1">
    <source>
        <dbReference type="ARBA" id="ARBA00004275"/>
    </source>
</evidence>
<sequence length="235" mass="26851">MGQSNMTNKTEKIETIIQYKKGAVLVIRFNKPKKKNALDTNMYIEVAEILHRATKDDEIDAVVITGTGDFYCSGNDLTFIPKTDEEYFQFMKALRNFIRAFIIFPKLLIALVNGPAVGIAVTSLPLCDLVLASDKAYFSTPFSKLGFVAEGCSTFTFPRLMGDRKYEHDDIIQSKAWDKIKEIIEIPTMPIVATKKLIRDQIKEQLLKINDKELEEIIRIRTNKVMKFETEKSKL</sequence>
<dbReference type="InterPro" id="IPR029045">
    <property type="entry name" value="ClpP/crotonase-like_dom_sf"/>
</dbReference>
<protein>
    <submittedName>
        <fullName evidence="5">Enoyl-CoA delta isomerase 2</fullName>
    </submittedName>
</protein>
<dbReference type="PANTHER" id="PTHR43684:SF1">
    <property type="entry name" value="ENOYL-COA DELTA ISOMERASE 2"/>
    <property type="match status" value="1"/>
</dbReference>
<dbReference type="InterPro" id="IPR051053">
    <property type="entry name" value="ECH/Chromodomain_protein"/>
</dbReference>
<name>A0ABM3MUS6_GALME</name>
<keyword evidence="3 5" id="KW-0413">Isomerase</keyword>
<dbReference type="CDD" id="cd06558">
    <property type="entry name" value="crotonase-like"/>
    <property type="match status" value="1"/>
</dbReference>
<dbReference type="InterPro" id="IPR001753">
    <property type="entry name" value="Enoyl-CoA_hydra/iso"/>
</dbReference>
<dbReference type="Proteomes" id="UP001652740">
    <property type="component" value="Unplaced"/>
</dbReference>
<organism evidence="4 5">
    <name type="scientific">Galleria mellonella</name>
    <name type="common">Greater wax moth</name>
    <dbReference type="NCBI Taxonomy" id="7137"/>
    <lineage>
        <taxon>Eukaryota</taxon>
        <taxon>Metazoa</taxon>
        <taxon>Ecdysozoa</taxon>
        <taxon>Arthropoda</taxon>
        <taxon>Hexapoda</taxon>
        <taxon>Insecta</taxon>
        <taxon>Pterygota</taxon>
        <taxon>Neoptera</taxon>
        <taxon>Endopterygota</taxon>
        <taxon>Lepidoptera</taxon>
        <taxon>Glossata</taxon>
        <taxon>Ditrysia</taxon>
        <taxon>Pyraloidea</taxon>
        <taxon>Pyralidae</taxon>
        <taxon>Galleriinae</taxon>
        <taxon>Galleria</taxon>
    </lineage>
</organism>
<evidence type="ECO:0000256" key="2">
    <source>
        <dbReference type="ARBA" id="ARBA00023140"/>
    </source>
</evidence>
<dbReference type="SUPFAM" id="SSF52096">
    <property type="entry name" value="ClpP/crotonase"/>
    <property type="match status" value="1"/>
</dbReference>
<keyword evidence="2" id="KW-0576">Peroxisome</keyword>
<dbReference type="GO" id="GO:0016853">
    <property type="term" value="F:isomerase activity"/>
    <property type="evidence" value="ECO:0007669"/>
    <property type="project" value="UniProtKB-KW"/>
</dbReference>
<reference evidence="5" key="1">
    <citation type="submission" date="2025-08" db="UniProtKB">
        <authorList>
            <consortium name="RefSeq"/>
        </authorList>
    </citation>
    <scope>IDENTIFICATION</scope>
    <source>
        <tissue evidence="5">Whole larvae</tissue>
    </source>
</reference>
<evidence type="ECO:0000313" key="4">
    <source>
        <dbReference type="Proteomes" id="UP001652740"/>
    </source>
</evidence>
<evidence type="ECO:0000313" key="5">
    <source>
        <dbReference type="RefSeq" id="XP_052755004.1"/>
    </source>
</evidence>
<accession>A0ABM3MUS6</accession>
<dbReference type="GeneID" id="113521318"/>
<dbReference type="PANTHER" id="PTHR43684">
    <property type="match status" value="1"/>
</dbReference>
<gene>
    <name evidence="5" type="primary">LOC113521318</name>
</gene>